<dbReference type="Proteomes" id="UP000028631">
    <property type="component" value="Unassembled WGS sequence"/>
</dbReference>
<dbReference type="GO" id="GO:0003677">
    <property type="term" value="F:DNA binding"/>
    <property type="evidence" value="ECO:0007669"/>
    <property type="project" value="InterPro"/>
</dbReference>
<accession>A0A085V3V5</accession>
<comment type="caution">
    <text evidence="1">The sequence shown here is derived from an EMBL/GenBank/DDBJ whole genome shotgun (WGS) entry which is preliminary data.</text>
</comment>
<gene>
    <name evidence="1" type="ORF">IV01_25905</name>
</gene>
<name>A0A085V3V5_PSESX</name>
<organism evidence="1 2">
    <name type="scientific">Pseudomonas syringae</name>
    <dbReference type="NCBI Taxonomy" id="317"/>
    <lineage>
        <taxon>Bacteria</taxon>
        <taxon>Pseudomonadati</taxon>
        <taxon>Pseudomonadota</taxon>
        <taxon>Gammaproteobacteria</taxon>
        <taxon>Pseudomonadales</taxon>
        <taxon>Pseudomonadaceae</taxon>
        <taxon>Pseudomonas</taxon>
    </lineage>
</organism>
<dbReference type="RefSeq" id="WP_032631959.1">
    <property type="nucleotide sequence ID" value="NZ_JPQU01000109.1"/>
</dbReference>
<evidence type="ECO:0000313" key="2">
    <source>
        <dbReference type="Proteomes" id="UP000028631"/>
    </source>
</evidence>
<dbReference type="Gene3D" id="1.10.260.40">
    <property type="entry name" value="lambda repressor-like DNA-binding domains"/>
    <property type="match status" value="1"/>
</dbReference>
<protein>
    <submittedName>
        <fullName evidence="1">Cro/Cl family transcriptional regulator</fullName>
    </submittedName>
</protein>
<dbReference type="SUPFAM" id="SSF47413">
    <property type="entry name" value="lambda repressor-like DNA-binding domains"/>
    <property type="match status" value="1"/>
</dbReference>
<evidence type="ECO:0000313" key="1">
    <source>
        <dbReference type="EMBL" id="KFE50118.1"/>
    </source>
</evidence>
<dbReference type="EMBL" id="JPQU01000109">
    <property type="protein sequence ID" value="KFE50118.1"/>
    <property type="molecule type" value="Genomic_DNA"/>
</dbReference>
<sequence>MTKTQAIKHFGSVSALAKAINVTYEAVRQWADVPELRQYQIERITQGALKAEPANQAA</sequence>
<dbReference type="Pfam" id="PF14549">
    <property type="entry name" value="P22_Cro"/>
    <property type="match status" value="1"/>
</dbReference>
<keyword evidence="2" id="KW-1185">Reference proteome</keyword>
<reference evidence="1 2" key="1">
    <citation type="submission" date="2014-07" db="EMBL/GenBank/DDBJ databases">
        <title>Draft Genome Sequences of Environmental Pseudomonas syringae strains.</title>
        <authorList>
            <person name="Baltrus D.A."/>
            <person name="Berge O."/>
            <person name="Morris C."/>
        </authorList>
    </citation>
    <scope>NUCLEOTIDE SEQUENCE [LARGE SCALE GENOMIC DNA]</scope>
    <source>
        <strain evidence="1 2">GAW0119</strain>
    </source>
</reference>
<dbReference type="AlphaFoldDB" id="A0A085V3V5"/>
<dbReference type="OrthoDB" id="6693632at2"/>
<dbReference type="InterPro" id="IPR010982">
    <property type="entry name" value="Lambda_DNA-bd_dom_sf"/>
</dbReference>
<dbReference type="PATRIC" id="fig|317.175.peg.5398"/>
<proteinExistence type="predicted"/>